<comment type="caution">
    <text evidence="4">The sequence shown here is derived from an EMBL/GenBank/DDBJ whole genome shotgun (WGS) entry which is preliminary data.</text>
</comment>
<dbReference type="RefSeq" id="WP_354014624.1">
    <property type="nucleotide sequence ID" value="NZ_JBEPMU010000004.1"/>
</dbReference>
<dbReference type="InterPro" id="IPR010126">
    <property type="entry name" value="Esterase_phb"/>
</dbReference>
<evidence type="ECO:0000256" key="2">
    <source>
        <dbReference type="ARBA" id="ARBA00022801"/>
    </source>
</evidence>
<reference evidence="4 5" key="1">
    <citation type="submission" date="2024-06" db="EMBL/GenBank/DDBJ databases">
        <title>Sorghum-associated microbial communities from plants grown in Nebraska, USA.</title>
        <authorList>
            <person name="Schachtman D."/>
        </authorList>
    </citation>
    <scope>NUCLEOTIDE SEQUENCE [LARGE SCALE GENOMIC DNA]</scope>
    <source>
        <strain evidence="4 5">1073</strain>
    </source>
</reference>
<dbReference type="Gene3D" id="3.40.50.1820">
    <property type="entry name" value="alpha/beta hydrolase"/>
    <property type="match status" value="1"/>
</dbReference>
<evidence type="ECO:0000313" key="5">
    <source>
        <dbReference type="Proteomes" id="UP001549184"/>
    </source>
</evidence>
<organism evidence="4 5">
    <name type="scientific">Dyella japonica</name>
    <dbReference type="NCBI Taxonomy" id="231455"/>
    <lineage>
        <taxon>Bacteria</taxon>
        <taxon>Pseudomonadati</taxon>
        <taxon>Pseudomonadota</taxon>
        <taxon>Gammaproteobacteria</taxon>
        <taxon>Lysobacterales</taxon>
        <taxon>Rhodanobacteraceae</taxon>
        <taxon>Dyella</taxon>
    </lineage>
</organism>
<evidence type="ECO:0000256" key="1">
    <source>
        <dbReference type="ARBA" id="ARBA00022729"/>
    </source>
</evidence>
<dbReference type="InterPro" id="IPR029058">
    <property type="entry name" value="AB_hydrolase_fold"/>
</dbReference>
<dbReference type="Proteomes" id="UP001549184">
    <property type="component" value="Unassembled WGS sequence"/>
</dbReference>
<sequence>MIRRGLSLACIAWLALTASASEVSTGTLKDVVFSQYTDWSSSAELARRLVTPLNAWRLQQHAASQGMTIAEQPIDLARERFALYVPTQMPPDGYALLVFVPPWNEASVPAAWTSILERHGMILVTAANIGNDASLLDRRDPVSLLAASNVMARYRVNPQRVYVGGFSGGSRVALRLALGYPDVFHGVLLEAGSDVLGQTVPLPPRTLLERFQSSTRIVYFTGLQDTAHQDADKQSRASLRHWCIDDVDVRPMPWTGHDLAEPAALDRALTSLETHRAPDAAKLDACRARVAHDIDEALGQIGTAIANGQLDSAKEQLENADQRYGGLAAPRSVQLATQLQRAAPPTP</sequence>
<feature type="chain" id="PRO_5046750133" evidence="3">
    <location>
        <begin position="21"/>
        <end position="347"/>
    </location>
</feature>
<evidence type="ECO:0000313" key="4">
    <source>
        <dbReference type="EMBL" id="MET3653234.1"/>
    </source>
</evidence>
<gene>
    <name evidence="4" type="ORF">ABIC75_002970</name>
</gene>
<evidence type="ECO:0000256" key="3">
    <source>
        <dbReference type="SAM" id="SignalP"/>
    </source>
</evidence>
<keyword evidence="2" id="KW-0378">Hydrolase</keyword>
<accession>A0ABV2JWM4</accession>
<dbReference type="SUPFAM" id="SSF53474">
    <property type="entry name" value="alpha/beta-Hydrolases"/>
    <property type="match status" value="1"/>
</dbReference>
<feature type="signal peptide" evidence="3">
    <location>
        <begin position="1"/>
        <end position="20"/>
    </location>
</feature>
<keyword evidence="1 3" id="KW-0732">Signal</keyword>
<dbReference type="EMBL" id="JBEPMU010000004">
    <property type="protein sequence ID" value="MET3653234.1"/>
    <property type="molecule type" value="Genomic_DNA"/>
</dbReference>
<keyword evidence="5" id="KW-1185">Reference proteome</keyword>
<dbReference type="Pfam" id="PF10503">
    <property type="entry name" value="Esterase_PHB"/>
    <property type="match status" value="1"/>
</dbReference>
<protein>
    <submittedName>
        <fullName evidence="4">Pimeloyl-ACP methyl ester carboxylesterase</fullName>
    </submittedName>
</protein>
<proteinExistence type="predicted"/>
<name>A0ABV2JWM4_9GAMM</name>